<reference evidence="2" key="1">
    <citation type="submission" date="2020-08" db="EMBL/GenBank/DDBJ databases">
        <title>Multicomponent nature underlies the extraordinary mechanical properties of spider dragline silk.</title>
        <authorList>
            <person name="Kono N."/>
            <person name="Nakamura H."/>
            <person name="Mori M."/>
            <person name="Yoshida Y."/>
            <person name="Ohtoshi R."/>
            <person name="Malay A.D."/>
            <person name="Moran D.A.P."/>
            <person name="Tomita M."/>
            <person name="Numata K."/>
            <person name="Arakawa K."/>
        </authorList>
    </citation>
    <scope>NUCLEOTIDE SEQUENCE</scope>
</reference>
<dbReference type="AlphaFoldDB" id="A0A8X6XH31"/>
<evidence type="ECO:0000313" key="2">
    <source>
        <dbReference type="EMBL" id="GFY53143.1"/>
    </source>
</evidence>
<dbReference type="GO" id="GO:0004386">
    <property type="term" value="F:helicase activity"/>
    <property type="evidence" value="ECO:0007669"/>
    <property type="project" value="UniProtKB-KW"/>
</dbReference>
<evidence type="ECO:0000259" key="1">
    <source>
        <dbReference type="Pfam" id="PF14214"/>
    </source>
</evidence>
<dbReference type="Proteomes" id="UP000886998">
    <property type="component" value="Unassembled WGS sequence"/>
</dbReference>
<evidence type="ECO:0000313" key="3">
    <source>
        <dbReference type="Proteomes" id="UP000886998"/>
    </source>
</evidence>
<keyword evidence="2" id="KW-0067">ATP-binding</keyword>
<name>A0A8X6XH31_9ARAC</name>
<proteinExistence type="predicted"/>
<gene>
    <name evidence="2" type="ORF">TNIN_190411</name>
</gene>
<protein>
    <submittedName>
        <fullName evidence="2">ATP-dependent DNA helicase</fullName>
    </submittedName>
</protein>
<feature type="domain" description="Helitron helicase-like" evidence="1">
    <location>
        <begin position="32"/>
        <end position="99"/>
    </location>
</feature>
<accession>A0A8X6XH31</accession>
<organism evidence="2 3">
    <name type="scientific">Trichonephila inaurata madagascariensis</name>
    <dbReference type="NCBI Taxonomy" id="2747483"/>
    <lineage>
        <taxon>Eukaryota</taxon>
        <taxon>Metazoa</taxon>
        <taxon>Ecdysozoa</taxon>
        <taxon>Arthropoda</taxon>
        <taxon>Chelicerata</taxon>
        <taxon>Arachnida</taxon>
        <taxon>Araneae</taxon>
        <taxon>Araneomorphae</taxon>
        <taxon>Entelegynae</taxon>
        <taxon>Araneoidea</taxon>
        <taxon>Nephilidae</taxon>
        <taxon>Trichonephila</taxon>
        <taxon>Trichonephila inaurata</taxon>
    </lineage>
</organism>
<comment type="caution">
    <text evidence="2">The sequence shown here is derived from an EMBL/GenBank/DDBJ whole genome shotgun (WGS) entry which is preliminary data.</text>
</comment>
<dbReference type="OrthoDB" id="6426460at2759"/>
<keyword evidence="3" id="KW-1185">Reference proteome</keyword>
<sequence length="207" mass="24046">MKILRLRVRDSHTIGFKHVGKDTKITRKQIEDEDYINNCIETNLAFLKSIPNSMWYWADKKKNLFAMIRQLGKPTVFLTISSNEIGWTELIQLLYKVLKKEAELSKEDAEQLHYLEKITYKRRSQFQHRGSPHAHILLWIANAPKDALGATKIAATSLINDLILISSEEASGHIKLQTHKHTFKCYQKISANKPQQCRFEAPFMPNR</sequence>
<dbReference type="Pfam" id="PF14214">
    <property type="entry name" value="Helitron_like_N"/>
    <property type="match status" value="1"/>
</dbReference>
<keyword evidence="2" id="KW-0378">Hydrolase</keyword>
<keyword evidence="2" id="KW-0547">Nucleotide-binding</keyword>
<keyword evidence="2" id="KW-0347">Helicase</keyword>
<dbReference type="EMBL" id="BMAV01009120">
    <property type="protein sequence ID" value="GFY53143.1"/>
    <property type="molecule type" value="Genomic_DNA"/>
</dbReference>
<dbReference type="InterPro" id="IPR025476">
    <property type="entry name" value="Helitron_helicase-like"/>
</dbReference>